<dbReference type="PANTHER" id="PTHR13847">
    <property type="entry name" value="SARCOSINE DEHYDROGENASE-RELATED"/>
    <property type="match status" value="1"/>
</dbReference>
<keyword evidence="2" id="KW-1133">Transmembrane helix</keyword>
<keyword evidence="1" id="KW-0560">Oxidoreductase</keyword>
<dbReference type="EMBL" id="BAWF01000041">
    <property type="protein sequence ID" value="GAF47527.1"/>
    <property type="molecule type" value="Genomic_DNA"/>
</dbReference>
<dbReference type="PANTHER" id="PTHR13847:SF289">
    <property type="entry name" value="GLYCINE OXIDASE"/>
    <property type="match status" value="1"/>
</dbReference>
<feature type="transmembrane region" description="Helical" evidence="2">
    <location>
        <begin position="12"/>
        <end position="31"/>
    </location>
</feature>
<evidence type="ECO:0000313" key="5">
    <source>
        <dbReference type="Proteomes" id="UP000019491"/>
    </source>
</evidence>
<organism evidence="4 5">
    <name type="scientific">Rhodococcus wratislaviensis NBRC 100605</name>
    <dbReference type="NCBI Taxonomy" id="1219028"/>
    <lineage>
        <taxon>Bacteria</taxon>
        <taxon>Bacillati</taxon>
        <taxon>Actinomycetota</taxon>
        <taxon>Actinomycetes</taxon>
        <taxon>Mycobacteriales</taxon>
        <taxon>Nocardiaceae</taxon>
        <taxon>Rhodococcus</taxon>
    </lineage>
</organism>
<evidence type="ECO:0000256" key="2">
    <source>
        <dbReference type="SAM" id="Phobius"/>
    </source>
</evidence>
<dbReference type="Pfam" id="PF01266">
    <property type="entry name" value="DAO"/>
    <property type="match status" value="1"/>
</dbReference>
<comment type="caution">
    <text evidence="4">The sequence shown here is derived from an EMBL/GenBank/DDBJ whole genome shotgun (WGS) entry which is preliminary data.</text>
</comment>
<keyword evidence="2" id="KW-0472">Membrane</keyword>
<dbReference type="AlphaFoldDB" id="X0Q7W6"/>
<evidence type="ECO:0000256" key="1">
    <source>
        <dbReference type="ARBA" id="ARBA00023002"/>
    </source>
</evidence>
<dbReference type="Gene3D" id="3.50.50.60">
    <property type="entry name" value="FAD/NAD(P)-binding domain"/>
    <property type="match status" value="2"/>
</dbReference>
<accession>X0Q7W6</accession>
<sequence>MKTKNGTVMVKRQRVVIVGGGAIGLAAGYFLQKEGAEVVVLERGRIGDGASYGNAGWITPMLSAPLPAPGVRRQVVRTLGRSSSPVSIAPRLDPGLAMWLWRFWRHCSPRAHAEGLRAMGVLNRRTMSLFDELRRDQVEFSMWQKGLLFAFLTAGGARAALSELAALADLGYLVPQSVMGSEELRHLEPSLSPQVAAGYLLSEERHVEPQTLVQGLADRISRDRAIVRERVDVTDFEVRGRRVVAARAHGERIEADQFLLAAGAWTRPLGRKLGLRVPIQGAKGYSFGLRTEQPPLHPLYLGDSKVGVSSFSDGRVRVVGAMELSGLNTDIEEQRVTSLLEKVRKFIPGAGMEDVYDVWTGIRPLSHDGLPIVGASNEYDNVFLSTGHAMLGITLAPATGEALAELMTTGSGPELLRPFSPARFRTS</sequence>
<proteinExistence type="predicted"/>
<protein>
    <submittedName>
        <fullName evidence="4">Putative oxidoreductase</fullName>
    </submittedName>
</protein>
<feature type="domain" description="FAD dependent oxidoreductase" evidence="3">
    <location>
        <begin position="14"/>
        <end position="406"/>
    </location>
</feature>
<reference evidence="4 5" key="1">
    <citation type="submission" date="2014-02" db="EMBL/GenBank/DDBJ databases">
        <title>Whole genome shotgun sequence of Rhodococcus wratislaviensis NBRC 100605.</title>
        <authorList>
            <person name="Hosoyama A."/>
            <person name="Tsuchikane K."/>
            <person name="Yoshida I."/>
            <person name="Ohji S."/>
            <person name="Ichikawa N."/>
            <person name="Yamazoe A."/>
            <person name="Fujita N."/>
        </authorList>
    </citation>
    <scope>NUCLEOTIDE SEQUENCE [LARGE SCALE GENOMIC DNA]</scope>
    <source>
        <strain evidence="4 5">NBRC 100605</strain>
    </source>
</reference>
<dbReference type="InterPro" id="IPR006076">
    <property type="entry name" value="FAD-dep_OxRdtase"/>
</dbReference>
<dbReference type="InterPro" id="IPR036188">
    <property type="entry name" value="FAD/NAD-bd_sf"/>
</dbReference>
<dbReference type="GO" id="GO:0016491">
    <property type="term" value="F:oxidoreductase activity"/>
    <property type="evidence" value="ECO:0007669"/>
    <property type="project" value="UniProtKB-KW"/>
</dbReference>
<evidence type="ECO:0000259" key="3">
    <source>
        <dbReference type="Pfam" id="PF01266"/>
    </source>
</evidence>
<gene>
    <name evidence="4" type="ORF">RW1_041_00750</name>
</gene>
<name>X0Q7W6_RHOWR</name>
<dbReference type="GO" id="GO:0005737">
    <property type="term" value="C:cytoplasm"/>
    <property type="evidence" value="ECO:0007669"/>
    <property type="project" value="TreeGrafter"/>
</dbReference>
<dbReference type="Proteomes" id="UP000019491">
    <property type="component" value="Unassembled WGS sequence"/>
</dbReference>
<dbReference type="Gene3D" id="3.30.9.10">
    <property type="entry name" value="D-Amino Acid Oxidase, subunit A, domain 2"/>
    <property type="match status" value="1"/>
</dbReference>
<keyword evidence="5" id="KW-1185">Reference proteome</keyword>
<dbReference type="SUPFAM" id="SSF54373">
    <property type="entry name" value="FAD-linked reductases, C-terminal domain"/>
    <property type="match status" value="1"/>
</dbReference>
<keyword evidence="2" id="KW-0812">Transmembrane</keyword>
<evidence type="ECO:0000313" key="4">
    <source>
        <dbReference type="EMBL" id="GAF47527.1"/>
    </source>
</evidence>
<dbReference type="SUPFAM" id="SSF51905">
    <property type="entry name" value="FAD/NAD(P)-binding domain"/>
    <property type="match status" value="1"/>
</dbReference>